<proteinExistence type="predicted"/>
<dbReference type="Proteomes" id="UP000799779">
    <property type="component" value="Unassembled WGS sequence"/>
</dbReference>
<dbReference type="EMBL" id="ML977592">
    <property type="protein sequence ID" value="KAF1999920.1"/>
    <property type="molecule type" value="Genomic_DNA"/>
</dbReference>
<evidence type="ECO:0000313" key="2">
    <source>
        <dbReference type="EMBL" id="KAF1999920.1"/>
    </source>
</evidence>
<sequence>MELEPTTIFHWMFTQPIKGSHGYGISHVQAEHALQSEHHSDPNTTPIRTAIQFEQQSNSNSNPIRTAIQFEQQSNSNSNPIRITPLFKQQPYIFYMTTNTNSRFLTINNIPPPITEDGLPYMTRSVNLDVHSTPIFTRTLMEHIGKRVEEDSRIFPAEKSKDINGNKWKVLRARKLTTSVQYLTYVELTQQYYDEVKGKSSTVANPLFEDRIQTLRLYNKGERFIPMPYFLTQTLNPHYTDEEEDDLVEEDGLVEAEEDWQVVQKLWQKSHSRRQLRTLIKSNAKGMAQIKNIVCIGLGQFQSPSGHKSGLLQHLTAFDIAAALKERYKEANPGSTPIDIEIIAQDPCYTYIEKKILPKYYSRISFVSDPQGFLAIDEHTLVIAPFLPTEVPYLQIIADMFDGKSVGPAGILCDVHNKSNQPLNLQQKNFTFLDRTSPRANKMLERYKRFHFQDHRVELDFYDEIYPDKEGRGRNRNCWLWKMDLFLKPKLA</sequence>
<organism evidence="2 3">
    <name type="scientific">Amniculicola lignicola CBS 123094</name>
    <dbReference type="NCBI Taxonomy" id="1392246"/>
    <lineage>
        <taxon>Eukaryota</taxon>
        <taxon>Fungi</taxon>
        <taxon>Dikarya</taxon>
        <taxon>Ascomycota</taxon>
        <taxon>Pezizomycotina</taxon>
        <taxon>Dothideomycetes</taxon>
        <taxon>Pleosporomycetidae</taxon>
        <taxon>Pleosporales</taxon>
        <taxon>Amniculicolaceae</taxon>
        <taxon>Amniculicola</taxon>
    </lineage>
</organism>
<evidence type="ECO:0000313" key="3">
    <source>
        <dbReference type="Proteomes" id="UP000799779"/>
    </source>
</evidence>
<name>A0A6A5WDH9_9PLEO</name>
<dbReference type="PANTHER" id="PTHR42080:SF1">
    <property type="entry name" value="SRR1-LIKE DOMAIN-CONTAINING PROTEIN"/>
    <property type="match status" value="1"/>
</dbReference>
<evidence type="ECO:0000259" key="1">
    <source>
        <dbReference type="Pfam" id="PF07985"/>
    </source>
</evidence>
<protein>
    <recommendedName>
        <fullName evidence="1">SRR1-like domain-containing protein</fullName>
    </recommendedName>
</protein>
<dbReference type="OrthoDB" id="5230585at2759"/>
<gene>
    <name evidence="2" type="ORF">P154DRAFT_620609</name>
</gene>
<feature type="domain" description="SRR1-like" evidence="1">
    <location>
        <begin position="278"/>
        <end position="421"/>
    </location>
</feature>
<keyword evidence="3" id="KW-1185">Reference proteome</keyword>
<dbReference type="AlphaFoldDB" id="A0A6A5WDH9"/>
<dbReference type="PANTHER" id="PTHR42080">
    <property type="entry name" value="SRR1 DOMAIN-CONTAINING PROTEIN"/>
    <property type="match status" value="1"/>
</dbReference>
<dbReference type="InterPro" id="IPR012942">
    <property type="entry name" value="SRR1-like"/>
</dbReference>
<reference evidence="2" key="1">
    <citation type="journal article" date="2020" name="Stud. Mycol.">
        <title>101 Dothideomycetes genomes: a test case for predicting lifestyles and emergence of pathogens.</title>
        <authorList>
            <person name="Haridas S."/>
            <person name="Albert R."/>
            <person name="Binder M."/>
            <person name="Bloem J."/>
            <person name="Labutti K."/>
            <person name="Salamov A."/>
            <person name="Andreopoulos B."/>
            <person name="Baker S."/>
            <person name="Barry K."/>
            <person name="Bills G."/>
            <person name="Bluhm B."/>
            <person name="Cannon C."/>
            <person name="Castanera R."/>
            <person name="Culley D."/>
            <person name="Daum C."/>
            <person name="Ezra D."/>
            <person name="Gonzalez J."/>
            <person name="Henrissat B."/>
            <person name="Kuo A."/>
            <person name="Liang C."/>
            <person name="Lipzen A."/>
            <person name="Lutzoni F."/>
            <person name="Magnuson J."/>
            <person name="Mondo S."/>
            <person name="Nolan M."/>
            <person name="Ohm R."/>
            <person name="Pangilinan J."/>
            <person name="Park H.-J."/>
            <person name="Ramirez L."/>
            <person name="Alfaro M."/>
            <person name="Sun H."/>
            <person name="Tritt A."/>
            <person name="Yoshinaga Y."/>
            <person name="Zwiers L.-H."/>
            <person name="Turgeon B."/>
            <person name="Goodwin S."/>
            <person name="Spatafora J."/>
            <person name="Crous P."/>
            <person name="Grigoriev I."/>
        </authorList>
    </citation>
    <scope>NUCLEOTIDE SEQUENCE</scope>
    <source>
        <strain evidence="2">CBS 123094</strain>
    </source>
</reference>
<accession>A0A6A5WDH9</accession>
<dbReference type="Pfam" id="PF07985">
    <property type="entry name" value="SRR1"/>
    <property type="match status" value="1"/>
</dbReference>